<keyword evidence="13" id="KW-0249">Electron transport</keyword>
<keyword evidence="12" id="KW-0862">Zinc</keyword>
<evidence type="ECO:0000256" key="3">
    <source>
        <dbReference type="ARBA" id="ARBA00008277"/>
    </source>
</evidence>
<evidence type="ECO:0000256" key="7">
    <source>
        <dbReference type="ARBA" id="ARBA00022723"/>
    </source>
</evidence>
<feature type="compositionally biased region" description="Low complexity" evidence="20">
    <location>
        <begin position="619"/>
        <end position="632"/>
    </location>
</feature>
<dbReference type="PANTHER" id="PTHR12613">
    <property type="entry name" value="ERO1-RELATED"/>
    <property type="match status" value="1"/>
</dbReference>
<evidence type="ECO:0000313" key="22">
    <source>
        <dbReference type="EMBL" id="CAG5098094.1"/>
    </source>
</evidence>
<dbReference type="SUPFAM" id="SSF110019">
    <property type="entry name" value="ERO1-like"/>
    <property type="match status" value="1"/>
</dbReference>
<gene>
    <name evidence="22" type="ORF">OKIOD_LOCUS6928</name>
</gene>
<evidence type="ECO:0000256" key="4">
    <source>
        <dbReference type="ARBA" id="ARBA00011802"/>
    </source>
</evidence>
<evidence type="ECO:0000256" key="8">
    <source>
        <dbReference type="ARBA" id="ARBA00022729"/>
    </source>
</evidence>
<dbReference type="SMART" id="SM00184">
    <property type="entry name" value="RING"/>
    <property type="match status" value="1"/>
</dbReference>
<evidence type="ECO:0000256" key="9">
    <source>
        <dbReference type="ARBA" id="ARBA00022771"/>
    </source>
</evidence>
<dbReference type="InterPro" id="IPR013083">
    <property type="entry name" value="Znf_RING/FYVE/PHD"/>
</dbReference>
<comment type="cofactor">
    <cofactor evidence="1">
        <name>FAD</name>
        <dbReference type="ChEBI" id="CHEBI:57692"/>
    </cofactor>
</comment>
<dbReference type="Pfam" id="PF13639">
    <property type="entry name" value="zf-RING_2"/>
    <property type="match status" value="1"/>
</dbReference>
<dbReference type="InterPro" id="IPR001841">
    <property type="entry name" value="Znf_RING"/>
</dbReference>
<feature type="region of interest" description="Disordered" evidence="20">
    <location>
        <begin position="619"/>
        <end position="639"/>
    </location>
</feature>
<dbReference type="Pfam" id="PF04137">
    <property type="entry name" value="ERO1"/>
    <property type="match status" value="2"/>
</dbReference>
<evidence type="ECO:0000256" key="20">
    <source>
        <dbReference type="SAM" id="MobiDB-lite"/>
    </source>
</evidence>
<dbReference type="PROSITE" id="PS50089">
    <property type="entry name" value="ZF_RING_2"/>
    <property type="match status" value="1"/>
</dbReference>
<evidence type="ECO:0000256" key="17">
    <source>
        <dbReference type="ARBA" id="ARBA00023180"/>
    </source>
</evidence>
<organism evidence="22 23">
    <name type="scientific">Oikopleura dioica</name>
    <name type="common">Tunicate</name>
    <dbReference type="NCBI Taxonomy" id="34765"/>
    <lineage>
        <taxon>Eukaryota</taxon>
        <taxon>Metazoa</taxon>
        <taxon>Chordata</taxon>
        <taxon>Tunicata</taxon>
        <taxon>Appendicularia</taxon>
        <taxon>Copelata</taxon>
        <taxon>Oikopleuridae</taxon>
        <taxon>Oikopleura</taxon>
    </lineage>
</organism>
<dbReference type="Gene3D" id="3.30.40.10">
    <property type="entry name" value="Zinc/RING finger domain, C3HC4 (zinc finger)"/>
    <property type="match status" value="1"/>
</dbReference>
<comment type="similarity">
    <text evidence="3">Belongs to the EROs family.</text>
</comment>
<evidence type="ECO:0000256" key="6">
    <source>
        <dbReference type="ARBA" id="ARBA00022630"/>
    </source>
</evidence>
<keyword evidence="15" id="KW-0472">Membrane</keyword>
<keyword evidence="18" id="KW-0676">Redox-active center</keyword>
<dbReference type="PANTHER" id="PTHR12613:SF0">
    <property type="entry name" value="ERO1-LIKE PROTEIN"/>
    <property type="match status" value="1"/>
</dbReference>
<evidence type="ECO:0000256" key="10">
    <source>
        <dbReference type="ARBA" id="ARBA00022824"/>
    </source>
</evidence>
<evidence type="ECO:0000256" key="14">
    <source>
        <dbReference type="ARBA" id="ARBA00023002"/>
    </source>
</evidence>
<evidence type="ECO:0000259" key="21">
    <source>
        <dbReference type="PROSITE" id="PS50089"/>
    </source>
</evidence>
<evidence type="ECO:0000256" key="2">
    <source>
        <dbReference type="ARBA" id="ARBA00004367"/>
    </source>
</evidence>
<evidence type="ECO:0000256" key="15">
    <source>
        <dbReference type="ARBA" id="ARBA00023136"/>
    </source>
</evidence>
<protein>
    <submittedName>
        <fullName evidence="22">Oidioi.mRNA.OKI2018_I69.XSR.g15370.t1.cds</fullName>
    </submittedName>
</protein>
<evidence type="ECO:0000256" key="16">
    <source>
        <dbReference type="ARBA" id="ARBA00023157"/>
    </source>
</evidence>
<evidence type="ECO:0000256" key="13">
    <source>
        <dbReference type="ARBA" id="ARBA00022982"/>
    </source>
</evidence>
<evidence type="ECO:0000256" key="12">
    <source>
        <dbReference type="ARBA" id="ARBA00022833"/>
    </source>
</evidence>
<dbReference type="EMBL" id="OU015569">
    <property type="protein sequence ID" value="CAG5098094.1"/>
    <property type="molecule type" value="Genomic_DNA"/>
</dbReference>
<keyword evidence="6" id="KW-0285">Flavoprotein</keyword>
<evidence type="ECO:0000313" key="23">
    <source>
        <dbReference type="Proteomes" id="UP001158576"/>
    </source>
</evidence>
<comment type="subcellular location">
    <subcellularLocation>
        <location evidence="2">Endoplasmic reticulum membrane</location>
        <topology evidence="2">Peripheral membrane protein</topology>
        <orientation evidence="2">Lumenal side</orientation>
    </subcellularLocation>
</comment>
<name>A0ABN7SD77_OIKDI</name>
<evidence type="ECO:0000256" key="18">
    <source>
        <dbReference type="ARBA" id="ARBA00023284"/>
    </source>
</evidence>
<evidence type="ECO:0000256" key="11">
    <source>
        <dbReference type="ARBA" id="ARBA00022827"/>
    </source>
</evidence>
<sequence>MPVMNALFSYFRMRRFYCHRCDSQVQIDDALLQCRNCQSGFIEELEQPQEPQEPARRIRIGNESDLGQRRQNVLFGEGLGFGRQVSSLLEQFIVGQIGTQFGPLGEIRLGAPMNLNDYAWGANGLDDVISQLLSQVEGGVPPASEEVLESLQPEIFNLDLQKQCTECSVCLTEFELNNDTVIQLPVCGHMFHPPCIRDWLRLHNSCPVCRTTLSAEGHRGNNTSGAGSPALPFATEFDDCSCEIPELDKYNNEVIYPHLASIVQRDFFRYYKANTKRKCKFWDLDFKCRFASGGCTVQSCPADQIPSGIKGAQIPEDCDGAAYNKTRQIEVDKMSFVNRSITEEQKSAFKDWKNFDMRGIKFCDVDSEEDPNMEFIDLIKNPERFTGYDGESAHKVWRAIYEENCFQPEPWPMTQNDLASFNQNYDNVPDSPLSGLCLEKKIFYRVVSGLHSSISLHLSAIYRYEGTFGKIDWNMNLEEFKRRFDHSKGATYLKNLYFVYLLEMRAFAKAAPYLSKLQYFTARDGERASILKEEFRSRFHNVTTIIDCAACEKCRLWGKLQTHGLGTALKILFTPAEITDYKLDRNEVVAMFNAFARLSSSIHYLDRFQKMLQNEQLSSGSQSTMSKGSQKQPNFKLDL</sequence>
<dbReference type="Proteomes" id="UP001158576">
    <property type="component" value="Chromosome XSR"/>
</dbReference>
<comment type="subunit">
    <text evidence="4">May function both as a monomer and a homodimer.</text>
</comment>
<evidence type="ECO:0000256" key="5">
    <source>
        <dbReference type="ARBA" id="ARBA00022448"/>
    </source>
</evidence>
<dbReference type="InterPro" id="IPR007266">
    <property type="entry name" value="Ero1"/>
</dbReference>
<keyword evidence="17" id="KW-0325">Glycoprotein</keyword>
<keyword evidence="10" id="KW-0256">Endoplasmic reticulum</keyword>
<proteinExistence type="inferred from homology"/>
<keyword evidence="16" id="KW-1015">Disulfide bond</keyword>
<accession>A0ABN7SD77</accession>
<keyword evidence="7" id="KW-0479">Metal-binding</keyword>
<feature type="domain" description="RING-type" evidence="21">
    <location>
        <begin position="167"/>
        <end position="210"/>
    </location>
</feature>
<keyword evidence="11" id="KW-0274">FAD</keyword>
<keyword evidence="9 19" id="KW-0863">Zinc-finger</keyword>
<dbReference type="SUPFAM" id="SSF57850">
    <property type="entry name" value="RING/U-box"/>
    <property type="match status" value="1"/>
</dbReference>
<keyword evidence="8" id="KW-0732">Signal</keyword>
<keyword evidence="23" id="KW-1185">Reference proteome</keyword>
<dbReference type="InterPro" id="IPR037192">
    <property type="entry name" value="ERO1-like_sf"/>
</dbReference>
<evidence type="ECO:0000256" key="1">
    <source>
        <dbReference type="ARBA" id="ARBA00001974"/>
    </source>
</evidence>
<evidence type="ECO:0000256" key="19">
    <source>
        <dbReference type="PROSITE-ProRule" id="PRU00175"/>
    </source>
</evidence>
<keyword evidence="5" id="KW-0813">Transport</keyword>
<keyword evidence="14" id="KW-0560">Oxidoreductase</keyword>
<reference evidence="22 23" key="1">
    <citation type="submission" date="2021-04" db="EMBL/GenBank/DDBJ databases">
        <authorList>
            <person name="Bliznina A."/>
        </authorList>
    </citation>
    <scope>NUCLEOTIDE SEQUENCE [LARGE SCALE GENOMIC DNA]</scope>
</reference>